<comment type="similarity">
    <text evidence="3 7">Belongs to the PTPA-type PPIase family.</text>
</comment>
<proteinExistence type="inferred from homology"/>
<comment type="function">
    <text evidence="7">PPIases accelerate the folding of proteins. It catalyzes the cis-trans isomerization of proline imidic peptide bonds in oligopeptides.</text>
</comment>
<sequence>MPMITPAMRQAASSSSSMAATSSNTAVLDTQPLPSLPRIPISPATLSRISNPVKKIASQEDVQKWKQSPAYSTYLLFLQRVCEASVGKATRLPPPPSSSLTDDATPMDKLIKLLYDLNRWTDEIEPQSKPQRFGNLAFRDWGARLSDRIDQLHATLLPDHLHPFIPELKAYLVDAFGSFTRIDYGSGHELSFFAWICYLYRLGFLFTQRDEGRKEESVDDVKVEEKLGLEIFPLYLLIVWRLQDRYGLEPAGSHGVWGLDDYHFLPYVIGAAQWRRQSALRPGQVVAASAHPTILTDQLGGANRTPHALISTALTLPSSLLVHPSQSVDEQEGTALTPNLYLTSLLRIQVLKRGPFHEHSPLLHDIATTVPNWVKVYTGMVKMYCAECLGKKVVVQHFPFGGVGYDWSDEPVVASTTATSNGGRGGGMGMALGGERGNMGSMGVPTARVTGVMPATGMPATGMPGMGMVGTTFLRTTAPGENGVRLGSALGLGPRVGQASRQGTTFPTTRAGAATSGSGSMVPPLRMPAPAPTPVTRNTSKPDQEEK</sequence>
<evidence type="ECO:0000256" key="1">
    <source>
        <dbReference type="ARBA" id="ARBA00000971"/>
    </source>
</evidence>
<keyword evidence="6 7" id="KW-0413">Isomerase</keyword>
<gene>
    <name evidence="9" type="ORF">UTRI_05832</name>
</gene>
<dbReference type="Proteomes" id="UP000324022">
    <property type="component" value="Unassembled WGS sequence"/>
</dbReference>
<organism evidence="9 10">
    <name type="scientific">Ustilago trichophora</name>
    <dbReference type="NCBI Taxonomy" id="86804"/>
    <lineage>
        <taxon>Eukaryota</taxon>
        <taxon>Fungi</taxon>
        <taxon>Dikarya</taxon>
        <taxon>Basidiomycota</taxon>
        <taxon>Ustilaginomycotina</taxon>
        <taxon>Ustilaginomycetes</taxon>
        <taxon>Ustilaginales</taxon>
        <taxon>Ustilaginaceae</taxon>
        <taxon>Ustilago</taxon>
    </lineage>
</organism>
<evidence type="ECO:0000256" key="8">
    <source>
        <dbReference type="SAM" id="MobiDB-lite"/>
    </source>
</evidence>
<evidence type="ECO:0000256" key="4">
    <source>
        <dbReference type="ARBA" id="ARBA00022490"/>
    </source>
</evidence>
<accession>A0A5C3EIG9</accession>
<dbReference type="InterPro" id="IPR037218">
    <property type="entry name" value="PTPA_sf"/>
</dbReference>
<dbReference type="CDD" id="cd04087">
    <property type="entry name" value="PTPA"/>
    <property type="match status" value="1"/>
</dbReference>
<keyword evidence="5 7" id="KW-0697">Rotamase</keyword>
<reference evidence="9 10" key="1">
    <citation type="submission" date="2018-03" db="EMBL/GenBank/DDBJ databases">
        <authorList>
            <person name="Guldener U."/>
        </authorList>
    </citation>
    <scope>NUCLEOTIDE SEQUENCE [LARGE SCALE GENOMIC DNA]</scope>
    <source>
        <strain evidence="9 10">NBRC100155</strain>
    </source>
</reference>
<protein>
    <recommendedName>
        <fullName evidence="7">Serine/threonine-protein phosphatase 2A activator</fullName>
        <ecNumber evidence="7">5.2.1.8</ecNumber>
    </recommendedName>
    <alternativeName>
        <fullName evidence="7">Phosphotyrosyl phosphatase activator</fullName>
    </alternativeName>
</protein>
<dbReference type="PANTHER" id="PTHR10012:SF0">
    <property type="entry name" value="SERINE_THREONINE-PROTEIN PHOSPHATASE 2A ACTIVATOR"/>
    <property type="match status" value="1"/>
</dbReference>
<dbReference type="SUPFAM" id="SSF140984">
    <property type="entry name" value="PTPA-like"/>
    <property type="match status" value="2"/>
</dbReference>
<dbReference type="OrthoDB" id="16120at2759"/>
<feature type="compositionally biased region" description="Low complexity" evidence="8">
    <location>
        <begin position="11"/>
        <end position="34"/>
    </location>
</feature>
<dbReference type="AlphaFoldDB" id="A0A5C3EIG9"/>
<dbReference type="GO" id="GO:0007052">
    <property type="term" value="P:mitotic spindle organization"/>
    <property type="evidence" value="ECO:0007669"/>
    <property type="project" value="TreeGrafter"/>
</dbReference>
<comment type="subcellular location">
    <subcellularLocation>
        <location evidence="2 7">Cytoplasm</location>
    </subcellularLocation>
</comment>
<dbReference type="GO" id="GO:0005634">
    <property type="term" value="C:nucleus"/>
    <property type="evidence" value="ECO:0007669"/>
    <property type="project" value="TreeGrafter"/>
</dbReference>
<keyword evidence="10" id="KW-1185">Reference proteome</keyword>
<dbReference type="EC" id="5.2.1.8" evidence="7"/>
<dbReference type="EMBL" id="OOIN01000032">
    <property type="protein sequence ID" value="SPO30368.1"/>
    <property type="molecule type" value="Genomic_DNA"/>
</dbReference>
<evidence type="ECO:0000256" key="3">
    <source>
        <dbReference type="ARBA" id="ARBA00011019"/>
    </source>
</evidence>
<dbReference type="GO" id="GO:0005737">
    <property type="term" value="C:cytoplasm"/>
    <property type="evidence" value="ECO:0007669"/>
    <property type="project" value="UniProtKB-SubCell"/>
</dbReference>
<evidence type="ECO:0000256" key="7">
    <source>
        <dbReference type="RuleBase" id="RU361210"/>
    </source>
</evidence>
<evidence type="ECO:0000256" key="2">
    <source>
        <dbReference type="ARBA" id="ARBA00004496"/>
    </source>
</evidence>
<dbReference type="GO" id="GO:0000159">
    <property type="term" value="C:protein phosphatase type 2A complex"/>
    <property type="evidence" value="ECO:0007669"/>
    <property type="project" value="TreeGrafter"/>
</dbReference>
<dbReference type="GO" id="GO:0003755">
    <property type="term" value="F:peptidyl-prolyl cis-trans isomerase activity"/>
    <property type="evidence" value="ECO:0007669"/>
    <property type="project" value="UniProtKB-KW"/>
</dbReference>
<name>A0A5C3EIG9_9BASI</name>
<evidence type="ECO:0000256" key="5">
    <source>
        <dbReference type="ARBA" id="ARBA00023110"/>
    </source>
</evidence>
<feature type="region of interest" description="Disordered" evidence="8">
    <location>
        <begin position="492"/>
        <end position="547"/>
    </location>
</feature>
<dbReference type="GO" id="GO:0008160">
    <property type="term" value="F:protein tyrosine phosphatase activator activity"/>
    <property type="evidence" value="ECO:0007669"/>
    <property type="project" value="TreeGrafter"/>
</dbReference>
<feature type="compositionally biased region" description="Polar residues" evidence="8">
    <location>
        <begin position="499"/>
        <end position="508"/>
    </location>
</feature>
<dbReference type="Gene3D" id="1.20.120.1150">
    <property type="match status" value="1"/>
</dbReference>
<dbReference type="Pfam" id="PF03095">
    <property type="entry name" value="PTPA"/>
    <property type="match status" value="1"/>
</dbReference>
<evidence type="ECO:0000313" key="10">
    <source>
        <dbReference type="Proteomes" id="UP000324022"/>
    </source>
</evidence>
<keyword evidence="4 7" id="KW-0963">Cytoplasm</keyword>
<dbReference type="InterPro" id="IPR043170">
    <property type="entry name" value="PTPA_C_lid"/>
</dbReference>
<evidence type="ECO:0000256" key="6">
    <source>
        <dbReference type="ARBA" id="ARBA00023235"/>
    </source>
</evidence>
<evidence type="ECO:0000313" key="9">
    <source>
        <dbReference type="EMBL" id="SPO30368.1"/>
    </source>
</evidence>
<dbReference type="InterPro" id="IPR004327">
    <property type="entry name" value="Phstyr_phstse_ac"/>
</dbReference>
<feature type="region of interest" description="Disordered" evidence="8">
    <location>
        <begin position="1"/>
        <end position="34"/>
    </location>
</feature>
<dbReference type="PANTHER" id="PTHR10012">
    <property type="entry name" value="SERINE/THREONINE-PROTEIN PHOSPHATASE 2A REGULATORY SUBUNIT B"/>
    <property type="match status" value="1"/>
</dbReference>
<comment type="catalytic activity">
    <reaction evidence="1 7">
        <text>[protein]-peptidylproline (omega=180) = [protein]-peptidylproline (omega=0)</text>
        <dbReference type="Rhea" id="RHEA:16237"/>
        <dbReference type="Rhea" id="RHEA-COMP:10747"/>
        <dbReference type="Rhea" id="RHEA-COMP:10748"/>
        <dbReference type="ChEBI" id="CHEBI:83833"/>
        <dbReference type="ChEBI" id="CHEBI:83834"/>
        <dbReference type="EC" id="5.2.1.8"/>
    </reaction>
</comment>